<protein>
    <submittedName>
        <fullName evidence="2">Nuclear pore complex protein Nup155</fullName>
    </submittedName>
</protein>
<gene>
    <name evidence="2" type="ORF">DR999_PMT04585</name>
</gene>
<dbReference type="AlphaFoldDB" id="A0A4D9F1W7"/>
<feature type="region of interest" description="Disordered" evidence="1">
    <location>
        <begin position="72"/>
        <end position="105"/>
    </location>
</feature>
<dbReference type="EMBL" id="QXTE01000025">
    <property type="protein sequence ID" value="TFK12140.1"/>
    <property type="molecule type" value="Genomic_DNA"/>
</dbReference>
<proteinExistence type="predicted"/>
<evidence type="ECO:0000313" key="3">
    <source>
        <dbReference type="Proteomes" id="UP000297703"/>
    </source>
</evidence>
<sequence length="105" mass="11364">MARQTDTLPPSLHCETEGQMGMPWRGQRQARCGGEIRWGNGWMDNRGVGGGHTPRINPVAWTHSMCRGRAESRCVGGEQTDLTPPPTVEGMTDRQADTGGEGATD</sequence>
<accession>A0A4D9F1W7</accession>
<name>A0A4D9F1W7_9SAUR</name>
<keyword evidence="3" id="KW-1185">Reference proteome</keyword>
<evidence type="ECO:0000313" key="2">
    <source>
        <dbReference type="EMBL" id="TFK12140.1"/>
    </source>
</evidence>
<reference evidence="2 3" key="1">
    <citation type="submission" date="2019-04" db="EMBL/GenBank/DDBJ databases">
        <title>Draft genome of the big-headed turtle Platysternon megacephalum.</title>
        <authorList>
            <person name="Gong S."/>
        </authorList>
    </citation>
    <scope>NUCLEOTIDE SEQUENCE [LARGE SCALE GENOMIC DNA]</scope>
    <source>
        <strain evidence="2">DO16091913</strain>
        <tissue evidence="2">Muscle</tissue>
    </source>
</reference>
<reference evidence="2 3" key="2">
    <citation type="submission" date="2019-04" db="EMBL/GenBank/DDBJ databases">
        <title>The genome sequence of big-headed turtle.</title>
        <authorList>
            <person name="Gong S."/>
        </authorList>
    </citation>
    <scope>NUCLEOTIDE SEQUENCE [LARGE SCALE GENOMIC DNA]</scope>
    <source>
        <strain evidence="2">DO16091913</strain>
        <tissue evidence="2">Muscle</tissue>
    </source>
</reference>
<comment type="caution">
    <text evidence="2">The sequence shown here is derived from an EMBL/GenBank/DDBJ whole genome shotgun (WGS) entry which is preliminary data.</text>
</comment>
<feature type="region of interest" description="Disordered" evidence="1">
    <location>
        <begin position="1"/>
        <end position="26"/>
    </location>
</feature>
<evidence type="ECO:0000256" key="1">
    <source>
        <dbReference type="SAM" id="MobiDB-lite"/>
    </source>
</evidence>
<dbReference type="Proteomes" id="UP000297703">
    <property type="component" value="Unassembled WGS sequence"/>
</dbReference>
<organism evidence="2 3">
    <name type="scientific">Platysternon megacephalum</name>
    <name type="common">big-headed turtle</name>
    <dbReference type="NCBI Taxonomy" id="55544"/>
    <lineage>
        <taxon>Eukaryota</taxon>
        <taxon>Metazoa</taxon>
        <taxon>Chordata</taxon>
        <taxon>Craniata</taxon>
        <taxon>Vertebrata</taxon>
        <taxon>Euteleostomi</taxon>
        <taxon>Archelosauria</taxon>
        <taxon>Testudinata</taxon>
        <taxon>Testudines</taxon>
        <taxon>Cryptodira</taxon>
        <taxon>Durocryptodira</taxon>
        <taxon>Testudinoidea</taxon>
        <taxon>Platysternidae</taxon>
        <taxon>Platysternon</taxon>
    </lineage>
</organism>